<dbReference type="GO" id="GO:0070403">
    <property type="term" value="F:NAD+ binding"/>
    <property type="evidence" value="ECO:0007669"/>
    <property type="project" value="InterPro"/>
</dbReference>
<keyword evidence="2" id="KW-0210">Decarboxylase</keyword>
<comment type="cofactor">
    <cofactor evidence="1">
        <name>NAD(+)</name>
        <dbReference type="ChEBI" id="CHEBI:57540"/>
    </cofactor>
</comment>
<dbReference type="SUPFAM" id="SSF51735">
    <property type="entry name" value="NAD(P)-binding Rossmann-fold domains"/>
    <property type="match status" value="1"/>
</dbReference>
<feature type="domain" description="NAD-dependent epimerase/dehydratase" evidence="5">
    <location>
        <begin position="21"/>
        <end position="258"/>
    </location>
</feature>
<evidence type="ECO:0000256" key="3">
    <source>
        <dbReference type="ARBA" id="ARBA00023027"/>
    </source>
</evidence>
<dbReference type="InterPro" id="IPR001509">
    <property type="entry name" value="Epimerase_deHydtase"/>
</dbReference>
<evidence type="ECO:0000256" key="2">
    <source>
        <dbReference type="ARBA" id="ARBA00022793"/>
    </source>
</evidence>
<dbReference type="InterPro" id="IPR044516">
    <property type="entry name" value="UXS-like"/>
</dbReference>
<dbReference type="Pfam" id="PF01370">
    <property type="entry name" value="Epimerase"/>
    <property type="match status" value="1"/>
</dbReference>
<dbReference type="EMBL" id="CAEZVT010000007">
    <property type="protein sequence ID" value="CAB4629854.1"/>
    <property type="molecule type" value="Genomic_DNA"/>
</dbReference>
<dbReference type="GO" id="GO:0005737">
    <property type="term" value="C:cytoplasm"/>
    <property type="evidence" value="ECO:0007669"/>
    <property type="project" value="TreeGrafter"/>
</dbReference>
<keyword evidence="3" id="KW-0520">NAD</keyword>
<organism evidence="6">
    <name type="scientific">freshwater metagenome</name>
    <dbReference type="NCBI Taxonomy" id="449393"/>
    <lineage>
        <taxon>unclassified sequences</taxon>
        <taxon>metagenomes</taxon>
        <taxon>ecological metagenomes</taxon>
    </lineage>
</organism>
<dbReference type="Gene3D" id="3.90.25.10">
    <property type="entry name" value="UDP-galactose 4-epimerase, domain 1"/>
    <property type="match status" value="1"/>
</dbReference>
<dbReference type="GO" id="GO:0048040">
    <property type="term" value="F:UDP-glucuronate decarboxylase activity"/>
    <property type="evidence" value="ECO:0007669"/>
    <property type="project" value="TreeGrafter"/>
</dbReference>
<proteinExistence type="predicted"/>
<dbReference type="PANTHER" id="PTHR43078:SF6">
    <property type="entry name" value="UDP-GLUCURONIC ACID DECARBOXYLASE 1"/>
    <property type="match status" value="1"/>
</dbReference>
<keyword evidence="4" id="KW-0456">Lyase</keyword>
<dbReference type="AlphaFoldDB" id="A0A6J6IZT0"/>
<reference evidence="6" key="1">
    <citation type="submission" date="2020-05" db="EMBL/GenBank/DDBJ databases">
        <authorList>
            <person name="Chiriac C."/>
            <person name="Salcher M."/>
            <person name="Ghai R."/>
            <person name="Kavagutti S V."/>
        </authorList>
    </citation>
    <scope>NUCLEOTIDE SEQUENCE</scope>
</reference>
<sequence length="334" mass="36347">MRLDDDLVEAMGLELSLVKSVLVTGATGVIGRSLISLMKELRLLGRFTGSIIAVSNSRTLSDLDSARGDQSFRGDLVDRKFVSSLPDADVVIHAASPSAPSQFMARPVETVLLNVDATLGLRSKAIRNFVFISTSEIYSGLNHPATEDEVGRTNTVHPRASYIESKRVGEVLTLTSNGKNMQNPKCTVFRVALAYGHEGVEINDSRLLYDLVRRAVLEGHLTFSGDGSMVRTYSFAPDIAILLLTTAFLGDEGIYNLGSSDTRTLLQIAEAVAFEVDVPLRQSSAKFESAPGAPQVVRMDTTKISSMFPRFEFTSLEVGLKQVVAIFRNALQKN</sequence>
<dbReference type="InterPro" id="IPR036291">
    <property type="entry name" value="NAD(P)-bd_dom_sf"/>
</dbReference>
<evidence type="ECO:0000256" key="1">
    <source>
        <dbReference type="ARBA" id="ARBA00001911"/>
    </source>
</evidence>
<evidence type="ECO:0000313" key="6">
    <source>
        <dbReference type="EMBL" id="CAB4629854.1"/>
    </source>
</evidence>
<dbReference type="GO" id="GO:0042732">
    <property type="term" value="P:D-xylose metabolic process"/>
    <property type="evidence" value="ECO:0007669"/>
    <property type="project" value="InterPro"/>
</dbReference>
<dbReference type="Gene3D" id="3.40.50.720">
    <property type="entry name" value="NAD(P)-binding Rossmann-like Domain"/>
    <property type="match status" value="1"/>
</dbReference>
<gene>
    <name evidence="6" type="ORF">UFOPK2131_00204</name>
</gene>
<dbReference type="PANTHER" id="PTHR43078">
    <property type="entry name" value="UDP-GLUCURONIC ACID DECARBOXYLASE-RELATED"/>
    <property type="match status" value="1"/>
</dbReference>
<name>A0A6J6IZT0_9ZZZZ</name>
<protein>
    <submittedName>
        <fullName evidence="6">Unannotated protein</fullName>
    </submittedName>
</protein>
<evidence type="ECO:0000256" key="4">
    <source>
        <dbReference type="ARBA" id="ARBA00023239"/>
    </source>
</evidence>
<accession>A0A6J6IZT0</accession>
<evidence type="ECO:0000259" key="5">
    <source>
        <dbReference type="Pfam" id="PF01370"/>
    </source>
</evidence>